<gene>
    <name evidence="2" type="ORF">METZ01_LOCUS419235</name>
</gene>
<accession>A0A382X7X4</accession>
<evidence type="ECO:0000313" key="2">
    <source>
        <dbReference type="EMBL" id="SVD66381.1"/>
    </source>
</evidence>
<dbReference type="InterPro" id="IPR013096">
    <property type="entry name" value="Cupin_2"/>
</dbReference>
<dbReference type="PANTHER" id="PTHR40112">
    <property type="entry name" value="H2HPP ISOMERASE"/>
    <property type="match status" value="1"/>
</dbReference>
<organism evidence="2">
    <name type="scientific">marine metagenome</name>
    <dbReference type="NCBI Taxonomy" id="408172"/>
    <lineage>
        <taxon>unclassified sequences</taxon>
        <taxon>metagenomes</taxon>
        <taxon>ecological metagenomes</taxon>
    </lineage>
</organism>
<reference evidence="2" key="1">
    <citation type="submission" date="2018-05" db="EMBL/GenBank/DDBJ databases">
        <authorList>
            <person name="Lanie J.A."/>
            <person name="Ng W.-L."/>
            <person name="Kazmierczak K.M."/>
            <person name="Andrzejewski T.M."/>
            <person name="Davidsen T.M."/>
            <person name="Wayne K.J."/>
            <person name="Tettelin H."/>
            <person name="Glass J.I."/>
            <person name="Rusch D."/>
            <person name="Podicherti R."/>
            <person name="Tsui H.-C.T."/>
            <person name="Winkler M.E."/>
        </authorList>
    </citation>
    <scope>NUCLEOTIDE SEQUENCE</scope>
</reference>
<dbReference type="Pfam" id="PF07883">
    <property type="entry name" value="Cupin_2"/>
    <property type="match status" value="1"/>
</dbReference>
<proteinExistence type="predicted"/>
<dbReference type="InterPro" id="IPR011051">
    <property type="entry name" value="RmlC_Cupin_sf"/>
</dbReference>
<dbReference type="AlphaFoldDB" id="A0A382X7X4"/>
<name>A0A382X7X4_9ZZZZ</name>
<dbReference type="InterPro" id="IPR014710">
    <property type="entry name" value="RmlC-like_jellyroll"/>
</dbReference>
<dbReference type="Gene3D" id="2.60.120.10">
    <property type="entry name" value="Jelly Rolls"/>
    <property type="match status" value="1"/>
</dbReference>
<dbReference type="SUPFAM" id="SSF51182">
    <property type="entry name" value="RmlC-like cupins"/>
    <property type="match status" value="1"/>
</dbReference>
<evidence type="ECO:0000259" key="1">
    <source>
        <dbReference type="Pfam" id="PF07883"/>
    </source>
</evidence>
<feature type="domain" description="Cupin type-2" evidence="1">
    <location>
        <begin position="39"/>
        <end position="106"/>
    </location>
</feature>
<dbReference type="PANTHER" id="PTHR40112:SF1">
    <property type="entry name" value="H2HPP ISOMERASE"/>
    <property type="match status" value="1"/>
</dbReference>
<protein>
    <recommendedName>
        <fullName evidence="1">Cupin type-2 domain-containing protein</fullName>
    </recommendedName>
</protein>
<dbReference type="EMBL" id="UINC01165148">
    <property type="protein sequence ID" value="SVD66381.1"/>
    <property type="molecule type" value="Genomic_DNA"/>
</dbReference>
<sequence length="122" mass="13603">MKGNEYFHNINDLKEGIQRELTQGISTRIFPGEQAMLSVVSIEPHAQGTVHSHLEEQWGFLLEGDGIRIQDGVEHLVKEGDFWQTPGGVPHGFIGGPKGAKILDIFSPPREEYRKSGKGYSF</sequence>
<dbReference type="InterPro" id="IPR052535">
    <property type="entry name" value="Bacilysin_H2HPP_isomerase"/>
</dbReference>